<evidence type="ECO:0000256" key="1">
    <source>
        <dbReference type="SAM" id="SignalP"/>
    </source>
</evidence>
<reference evidence="2 3" key="1">
    <citation type="submission" date="2019-02" db="EMBL/GenBank/DDBJ databases">
        <title>Deep-cultivation of Planctomycetes and their phenomic and genomic characterization uncovers novel biology.</title>
        <authorList>
            <person name="Wiegand S."/>
            <person name="Jogler M."/>
            <person name="Boedeker C."/>
            <person name="Pinto D."/>
            <person name="Vollmers J."/>
            <person name="Rivas-Marin E."/>
            <person name="Kohn T."/>
            <person name="Peeters S.H."/>
            <person name="Heuer A."/>
            <person name="Rast P."/>
            <person name="Oberbeckmann S."/>
            <person name="Bunk B."/>
            <person name="Jeske O."/>
            <person name="Meyerdierks A."/>
            <person name="Storesund J.E."/>
            <person name="Kallscheuer N."/>
            <person name="Luecker S."/>
            <person name="Lage O.M."/>
            <person name="Pohl T."/>
            <person name="Merkel B.J."/>
            <person name="Hornburger P."/>
            <person name="Mueller R.-W."/>
            <person name="Bruemmer F."/>
            <person name="Labrenz M."/>
            <person name="Spormann A.M."/>
            <person name="Op Den Camp H."/>
            <person name="Overmann J."/>
            <person name="Amann R."/>
            <person name="Jetten M.S.M."/>
            <person name="Mascher T."/>
            <person name="Medema M.H."/>
            <person name="Devos D.P."/>
            <person name="Kaster A.-K."/>
            <person name="Ovreas L."/>
            <person name="Rohde M."/>
            <person name="Galperin M.Y."/>
            <person name="Jogler C."/>
        </authorList>
    </citation>
    <scope>NUCLEOTIDE SEQUENCE [LARGE SCALE GENOMIC DNA]</scope>
    <source>
        <strain evidence="2 3">Pla52n</strain>
    </source>
</reference>
<evidence type="ECO:0000313" key="2">
    <source>
        <dbReference type="EMBL" id="TWU07447.1"/>
    </source>
</evidence>
<accession>A0A5C6B6Q0</accession>
<gene>
    <name evidence="2" type="ORF">Pla52n_00200</name>
</gene>
<dbReference type="AlphaFoldDB" id="A0A5C6B6Q0"/>
<dbReference type="Proteomes" id="UP000320176">
    <property type="component" value="Unassembled WGS sequence"/>
</dbReference>
<organism evidence="2 3">
    <name type="scientific">Stieleria varia</name>
    <dbReference type="NCBI Taxonomy" id="2528005"/>
    <lineage>
        <taxon>Bacteria</taxon>
        <taxon>Pseudomonadati</taxon>
        <taxon>Planctomycetota</taxon>
        <taxon>Planctomycetia</taxon>
        <taxon>Pirellulales</taxon>
        <taxon>Pirellulaceae</taxon>
        <taxon>Stieleria</taxon>
    </lineage>
</organism>
<evidence type="ECO:0000313" key="3">
    <source>
        <dbReference type="Proteomes" id="UP000320176"/>
    </source>
</evidence>
<name>A0A5C6B6Q0_9BACT</name>
<comment type="caution">
    <text evidence="2">The sequence shown here is derived from an EMBL/GenBank/DDBJ whole genome shotgun (WGS) entry which is preliminary data.</text>
</comment>
<dbReference type="PROSITE" id="PS51257">
    <property type="entry name" value="PROKAR_LIPOPROTEIN"/>
    <property type="match status" value="1"/>
</dbReference>
<feature type="signal peptide" evidence="1">
    <location>
        <begin position="1"/>
        <end position="28"/>
    </location>
</feature>
<keyword evidence="1" id="KW-0732">Signal</keyword>
<proteinExistence type="predicted"/>
<keyword evidence="3" id="KW-1185">Reference proteome</keyword>
<dbReference type="EMBL" id="SJPN01000001">
    <property type="protein sequence ID" value="TWU07447.1"/>
    <property type="molecule type" value="Genomic_DNA"/>
</dbReference>
<sequence length="242" mass="25914" precursor="true">MAFRVSIKLFGLTTLAMSCLSFSLQAPAAEPSDYLPQANHHRLYNQALPPGAVWSSPAATQVAPAYFQPVAFNGPVGTQFDLPMAGAFGQPQSDLMAGLIVGAVYRFRITGIPGSEGAELYPTVELIGRTYPPPGLATSFPIPINLDESDMREALEGKLVTRVIYLEDPQTAAPLAEPSTSARAIDIPDYEDPMAVADRFGRPIAIVRIGSVSPPTAPELLPQFMFGSPPYAPIFKPQPQSN</sequence>
<dbReference type="OrthoDB" id="278943at2"/>
<protein>
    <submittedName>
        <fullName evidence="2">Uncharacterized protein</fullName>
    </submittedName>
</protein>
<feature type="chain" id="PRO_5022692597" evidence="1">
    <location>
        <begin position="29"/>
        <end position="242"/>
    </location>
</feature>